<feature type="transmembrane region" description="Helical" evidence="1">
    <location>
        <begin position="27"/>
        <end position="45"/>
    </location>
</feature>
<dbReference type="InterPro" id="IPR029787">
    <property type="entry name" value="Nucleotide_cyclase"/>
</dbReference>
<protein>
    <submittedName>
        <fullName evidence="3">Class 3 adenylate cyclase</fullName>
    </submittedName>
</protein>
<organism evidence="3 4">
    <name type="scientific">Methylobacterium persicinum</name>
    <dbReference type="NCBI Taxonomy" id="374426"/>
    <lineage>
        <taxon>Bacteria</taxon>
        <taxon>Pseudomonadati</taxon>
        <taxon>Pseudomonadota</taxon>
        <taxon>Alphaproteobacteria</taxon>
        <taxon>Hyphomicrobiales</taxon>
        <taxon>Methylobacteriaceae</taxon>
        <taxon>Methylobacterium</taxon>
    </lineage>
</organism>
<feature type="transmembrane region" description="Helical" evidence="1">
    <location>
        <begin position="170"/>
        <end position="189"/>
    </location>
</feature>
<name>A0ABU0HL39_9HYPH</name>
<evidence type="ECO:0000313" key="3">
    <source>
        <dbReference type="EMBL" id="MDQ0443034.1"/>
    </source>
</evidence>
<dbReference type="RefSeq" id="WP_238249878.1">
    <property type="nucleotide sequence ID" value="NZ_BPQX01000034.1"/>
</dbReference>
<dbReference type="PANTHER" id="PTHR43081">
    <property type="entry name" value="ADENYLATE CYCLASE, TERMINAL-DIFFERENTIATION SPECIFIC-RELATED"/>
    <property type="match status" value="1"/>
</dbReference>
<comment type="caution">
    <text evidence="3">The sequence shown here is derived from an EMBL/GenBank/DDBJ whole genome shotgun (WGS) entry which is preliminary data.</text>
</comment>
<feature type="domain" description="Guanylate cyclase" evidence="2">
    <location>
        <begin position="234"/>
        <end position="365"/>
    </location>
</feature>
<keyword evidence="1" id="KW-0812">Transmembrane</keyword>
<keyword evidence="1" id="KW-1133">Transmembrane helix</keyword>
<feature type="transmembrane region" description="Helical" evidence="1">
    <location>
        <begin position="79"/>
        <end position="99"/>
    </location>
</feature>
<dbReference type="InterPro" id="IPR001054">
    <property type="entry name" value="A/G_cyclase"/>
</dbReference>
<reference evidence="3 4" key="1">
    <citation type="submission" date="2023-07" db="EMBL/GenBank/DDBJ databases">
        <title>Genomic Encyclopedia of Type Strains, Phase IV (KMG-IV): sequencing the most valuable type-strain genomes for metagenomic binning, comparative biology and taxonomic classification.</title>
        <authorList>
            <person name="Goeker M."/>
        </authorList>
    </citation>
    <scope>NUCLEOTIDE SEQUENCE [LARGE SCALE GENOMIC DNA]</scope>
    <source>
        <strain evidence="3 4">DSM 19562</strain>
    </source>
</reference>
<keyword evidence="1" id="KW-0472">Membrane</keyword>
<dbReference type="PROSITE" id="PS50125">
    <property type="entry name" value="GUANYLATE_CYCLASE_2"/>
    <property type="match status" value="1"/>
</dbReference>
<gene>
    <name evidence="3" type="ORF">QO016_002532</name>
</gene>
<dbReference type="SMART" id="SM00044">
    <property type="entry name" value="CYCc"/>
    <property type="match status" value="1"/>
</dbReference>
<sequence length="419" mass="43701">MASAVRAGESDDDAALRVMRAGGRPRLMALRIAIVLVLLMAAQAYDGSLHALSHWIILGLYGLGTVWFAVAEWRRSPDAAAYSLAGTGLNAVLAVYVIVEHMMSGGGTGDGADTVSRLPAYLLLLQTGLSMQVSHTVLFCGIVTGSWVGAFLLGLALPGLFPGFTGDLSMQVIGLATFIAMGLLVIDGVTRLRRAVDRTLEVERERGRLARFVPNAIARDLASDALGIHRRHACLLILDIRGFSALSRAHPPEEMVAALMAVRAQAQGAVAGQGGIVDKYIGDAVLAQFVTGTPGDQARAAAACALDIQGRLAEVNVRRRAAGLFPIRTATALHAGDLLVGVFDDGVRAEYTVLGPAMNMLARIEARAKAADLAVAASADFVALLDGPPGHAFRPRPVPGTACDGQGDLFTLAPTATAG</sequence>
<dbReference type="CDD" id="cd07302">
    <property type="entry name" value="CHD"/>
    <property type="match status" value="1"/>
</dbReference>
<dbReference type="Gene3D" id="3.30.70.1230">
    <property type="entry name" value="Nucleotide cyclase"/>
    <property type="match status" value="1"/>
</dbReference>
<dbReference type="Pfam" id="PF00211">
    <property type="entry name" value="Guanylate_cyc"/>
    <property type="match status" value="1"/>
</dbReference>
<dbReference type="SUPFAM" id="SSF55073">
    <property type="entry name" value="Nucleotide cyclase"/>
    <property type="match status" value="1"/>
</dbReference>
<keyword evidence="4" id="KW-1185">Reference proteome</keyword>
<evidence type="ECO:0000256" key="1">
    <source>
        <dbReference type="SAM" id="Phobius"/>
    </source>
</evidence>
<evidence type="ECO:0000313" key="4">
    <source>
        <dbReference type="Proteomes" id="UP001236369"/>
    </source>
</evidence>
<dbReference type="Proteomes" id="UP001236369">
    <property type="component" value="Unassembled WGS sequence"/>
</dbReference>
<accession>A0ABU0HL39</accession>
<dbReference type="InterPro" id="IPR050697">
    <property type="entry name" value="Adenylyl/Guanylyl_Cyclase_3/4"/>
</dbReference>
<feature type="transmembrane region" description="Helical" evidence="1">
    <location>
        <begin position="51"/>
        <end position="70"/>
    </location>
</feature>
<dbReference type="EMBL" id="JAUSVV010000005">
    <property type="protein sequence ID" value="MDQ0443034.1"/>
    <property type="molecule type" value="Genomic_DNA"/>
</dbReference>
<evidence type="ECO:0000259" key="2">
    <source>
        <dbReference type="PROSITE" id="PS50125"/>
    </source>
</evidence>
<proteinExistence type="predicted"/>
<dbReference type="PANTHER" id="PTHR43081:SF1">
    <property type="entry name" value="ADENYLATE CYCLASE, TERMINAL-DIFFERENTIATION SPECIFIC"/>
    <property type="match status" value="1"/>
</dbReference>